<keyword evidence="4 7" id="KW-0574">Periplasm</keyword>
<keyword evidence="11" id="KW-1185">Reference proteome</keyword>
<accession>A0ABU9YUN9</accession>
<keyword evidence="6" id="KW-0676">Redox-active center</keyword>
<dbReference type="PANTHER" id="PTHR35891:SF3">
    <property type="entry name" value="THIOL:DISULFIDE INTERCHANGE PROTEIN DSBL"/>
    <property type="match status" value="1"/>
</dbReference>
<evidence type="ECO:0000256" key="4">
    <source>
        <dbReference type="ARBA" id="ARBA00022764"/>
    </source>
</evidence>
<dbReference type="PROSITE" id="PS51352">
    <property type="entry name" value="THIOREDOXIN_2"/>
    <property type="match status" value="1"/>
</dbReference>
<proteinExistence type="inferred from homology"/>
<comment type="similarity">
    <text evidence="2">Belongs to the thioredoxin family. DsbA subfamily.</text>
</comment>
<dbReference type="SUPFAM" id="SSF52833">
    <property type="entry name" value="Thioredoxin-like"/>
    <property type="match status" value="1"/>
</dbReference>
<gene>
    <name evidence="10" type="ORF">ABDB84_03015</name>
</gene>
<dbReference type="InterPro" id="IPR036249">
    <property type="entry name" value="Thioredoxin-like_sf"/>
</dbReference>
<dbReference type="CDD" id="cd03019">
    <property type="entry name" value="DsbA_DsbA"/>
    <property type="match status" value="1"/>
</dbReference>
<evidence type="ECO:0000256" key="3">
    <source>
        <dbReference type="ARBA" id="ARBA00022729"/>
    </source>
</evidence>
<dbReference type="Gene3D" id="3.40.30.10">
    <property type="entry name" value="Glutaredoxin"/>
    <property type="match status" value="2"/>
</dbReference>
<feature type="domain" description="Thioredoxin" evidence="9">
    <location>
        <begin position="7"/>
        <end position="169"/>
    </location>
</feature>
<dbReference type="Pfam" id="PF01323">
    <property type="entry name" value="DSBA"/>
    <property type="match status" value="1"/>
</dbReference>
<dbReference type="Proteomes" id="UP001410394">
    <property type="component" value="Unassembled WGS sequence"/>
</dbReference>
<dbReference type="EMBL" id="JBDIVE010000001">
    <property type="protein sequence ID" value="MEN3067434.1"/>
    <property type="molecule type" value="Genomic_DNA"/>
</dbReference>
<name>A0ABU9YUN9_9RHOO</name>
<dbReference type="RefSeq" id="WP_345918199.1">
    <property type="nucleotide sequence ID" value="NZ_JBDIVE010000001.1"/>
</dbReference>
<dbReference type="InterPro" id="IPR050824">
    <property type="entry name" value="Thiol_disulfide_DsbA"/>
</dbReference>
<evidence type="ECO:0000256" key="6">
    <source>
        <dbReference type="ARBA" id="ARBA00023284"/>
    </source>
</evidence>
<evidence type="ECO:0000256" key="7">
    <source>
        <dbReference type="PIRNR" id="PIRNR001488"/>
    </source>
</evidence>
<evidence type="ECO:0000256" key="1">
    <source>
        <dbReference type="ARBA" id="ARBA00004418"/>
    </source>
</evidence>
<dbReference type="PIRSF" id="PIRSF001488">
    <property type="entry name" value="Tdi_protein"/>
    <property type="match status" value="1"/>
</dbReference>
<evidence type="ECO:0000313" key="10">
    <source>
        <dbReference type="EMBL" id="MEN3067434.1"/>
    </source>
</evidence>
<reference evidence="10 11" key="1">
    <citation type="journal article" date="2018" name="Int. J. Syst. Evol. Microbiol.">
        <title>Uliginosibacterium sediminicola sp. nov., isolated from freshwater sediment.</title>
        <authorList>
            <person name="Hwang W.M."/>
            <person name="Kim S.M."/>
            <person name="Kang K."/>
            <person name="Ahn T.Y."/>
        </authorList>
    </citation>
    <scope>NUCLEOTIDE SEQUENCE [LARGE SCALE GENOMIC DNA]</scope>
    <source>
        <strain evidence="10 11">M1-21</strain>
    </source>
</reference>
<comment type="subcellular location">
    <subcellularLocation>
        <location evidence="1 7">Periplasm</location>
    </subcellularLocation>
</comment>
<dbReference type="InterPro" id="IPR013766">
    <property type="entry name" value="Thioredoxin_domain"/>
</dbReference>
<dbReference type="PROSITE" id="PS00194">
    <property type="entry name" value="THIOREDOXIN_1"/>
    <property type="match status" value="1"/>
</dbReference>
<keyword evidence="3 8" id="KW-0732">Signal</keyword>
<evidence type="ECO:0000256" key="8">
    <source>
        <dbReference type="SAM" id="SignalP"/>
    </source>
</evidence>
<evidence type="ECO:0000313" key="11">
    <source>
        <dbReference type="Proteomes" id="UP001410394"/>
    </source>
</evidence>
<protein>
    <recommendedName>
        <fullName evidence="7">Thiol:disulfide interchange protein</fullName>
    </recommendedName>
</protein>
<feature type="signal peptide" evidence="8">
    <location>
        <begin position="1"/>
        <end position="24"/>
    </location>
</feature>
<feature type="chain" id="PRO_5045177495" description="Thiol:disulfide interchange protein" evidence="8">
    <location>
        <begin position="25"/>
        <end position="222"/>
    </location>
</feature>
<dbReference type="PANTHER" id="PTHR35891">
    <property type="entry name" value="THIOL:DISULFIDE INTERCHANGE PROTEIN DSBA"/>
    <property type="match status" value="1"/>
</dbReference>
<evidence type="ECO:0000256" key="5">
    <source>
        <dbReference type="ARBA" id="ARBA00023157"/>
    </source>
</evidence>
<dbReference type="InterPro" id="IPR023205">
    <property type="entry name" value="DsbA/DsbL"/>
</dbReference>
<comment type="caution">
    <text evidence="10">The sequence shown here is derived from an EMBL/GenBank/DDBJ whole genome shotgun (WGS) entry which is preliminary data.</text>
</comment>
<evidence type="ECO:0000259" key="9">
    <source>
        <dbReference type="PROSITE" id="PS51352"/>
    </source>
</evidence>
<keyword evidence="5 7" id="KW-1015">Disulfide bond</keyword>
<dbReference type="InterPro" id="IPR017937">
    <property type="entry name" value="Thioredoxin_CS"/>
</dbReference>
<evidence type="ECO:0000256" key="2">
    <source>
        <dbReference type="ARBA" id="ARBA00005791"/>
    </source>
</evidence>
<organism evidence="10 11">
    <name type="scientific">Uliginosibacterium sediminicola</name>
    <dbReference type="NCBI Taxonomy" id="2024550"/>
    <lineage>
        <taxon>Bacteria</taxon>
        <taxon>Pseudomonadati</taxon>
        <taxon>Pseudomonadota</taxon>
        <taxon>Betaproteobacteria</taxon>
        <taxon>Rhodocyclales</taxon>
        <taxon>Zoogloeaceae</taxon>
        <taxon>Uliginosibacterium</taxon>
    </lineage>
</organism>
<sequence length="222" mass="24299">MSRRNCLKLLAAAPLLSASWSALAAVTLDPAKDYSVLSPAQAGGSNGQIEVLEFFSYGCPHCAAFDPKLSQWRAAQGKDVVFQRVPVSFGRREWGALGRLYLTLRALGLADKLDSKVFDAVHKSYLKLEDEAVRNDWLGKQGVDVKKFNDTWRSFGIESQVKRADQMAETYKVDSVPMLVIDGKFIPRDGGVAGEDAGHNRVLVNAGELVARVRASKAMAKK</sequence>
<dbReference type="InterPro" id="IPR001853">
    <property type="entry name" value="DSBA-like_thioredoxin_dom"/>
</dbReference>